<evidence type="ECO:0000256" key="3">
    <source>
        <dbReference type="ARBA" id="ARBA00022475"/>
    </source>
</evidence>
<keyword evidence="10" id="KW-1185">Reference proteome</keyword>
<keyword evidence="2 7" id="KW-0813">Transport</keyword>
<dbReference type="STRING" id="869211.Spith_2101"/>
<organism evidence="9 10">
    <name type="scientific">Winmispira thermophila (strain ATCC 700085 / DSM 6578 / Z-1203)</name>
    <name type="common">Spirochaeta thermophila</name>
    <dbReference type="NCBI Taxonomy" id="869211"/>
    <lineage>
        <taxon>Bacteria</taxon>
        <taxon>Pseudomonadati</taxon>
        <taxon>Spirochaetota</taxon>
        <taxon>Spirochaetia</taxon>
        <taxon>Winmispirales</taxon>
        <taxon>Winmispiraceae</taxon>
        <taxon>Winmispira</taxon>
    </lineage>
</organism>
<evidence type="ECO:0000256" key="1">
    <source>
        <dbReference type="ARBA" id="ARBA00004651"/>
    </source>
</evidence>
<evidence type="ECO:0000313" key="10">
    <source>
        <dbReference type="Proteomes" id="UP000007254"/>
    </source>
</evidence>
<dbReference type="InterPro" id="IPR035906">
    <property type="entry name" value="MetI-like_sf"/>
</dbReference>
<dbReference type="EMBL" id="CP002903">
    <property type="protein sequence ID" value="AEJ62357.1"/>
    <property type="molecule type" value="Genomic_DNA"/>
</dbReference>
<feature type="transmembrane region" description="Helical" evidence="7">
    <location>
        <begin position="141"/>
        <end position="163"/>
    </location>
</feature>
<reference evidence="9 10" key="1">
    <citation type="submission" date="2011-06" db="EMBL/GenBank/DDBJ databases">
        <title>The complete genome of Spirochaeta thermophila DSM 6578.</title>
        <authorList>
            <consortium name="US DOE Joint Genome Institute (JGI-PGF)"/>
            <person name="Lucas S."/>
            <person name="Lapidus A."/>
            <person name="Bruce D."/>
            <person name="Goodwin L."/>
            <person name="Pitluck S."/>
            <person name="Peters L."/>
            <person name="Kyrpides N."/>
            <person name="Mavromatis K."/>
            <person name="Ivanova N."/>
            <person name="Mikailova N."/>
            <person name="Pagani I."/>
            <person name="Chertkov O."/>
            <person name="Detter J.C."/>
            <person name="Tapia R."/>
            <person name="Han C."/>
            <person name="Land M."/>
            <person name="Hauser L."/>
            <person name="Markowitz V."/>
            <person name="Cheng J.-F."/>
            <person name="Hugenholtz P."/>
            <person name="Woyke T."/>
            <person name="Wu D."/>
            <person name="Spring S."/>
            <person name="Merkhoffer B."/>
            <person name="Schneider S."/>
            <person name="Klenk H.-P."/>
            <person name="Eisen J.A."/>
        </authorList>
    </citation>
    <scope>NUCLEOTIDE SEQUENCE [LARGE SCALE GENOMIC DNA]</scope>
    <source>
        <strain evidence="10">ATCC 700085 / DSM 6578 / Z-1203</strain>
    </source>
</reference>
<comment type="similarity">
    <text evidence="7">Belongs to the binding-protein-dependent transport system permease family.</text>
</comment>
<dbReference type="PANTHER" id="PTHR43744:SF12">
    <property type="entry name" value="ABC TRANSPORTER PERMEASE PROTEIN MG189-RELATED"/>
    <property type="match status" value="1"/>
</dbReference>
<feature type="transmembrane region" description="Helical" evidence="7">
    <location>
        <begin position="76"/>
        <end position="95"/>
    </location>
</feature>
<keyword evidence="3" id="KW-1003">Cell membrane</keyword>
<feature type="transmembrane region" description="Helical" evidence="7">
    <location>
        <begin position="107"/>
        <end position="129"/>
    </location>
</feature>
<gene>
    <name evidence="9" type="ordered locus">Spith_2101</name>
</gene>
<dbReference type="RefSeq" id="WP_014625673.1">
    <property type="nucleotide sequence ID" value="NC_017583.1"/>
</dbReference>
<evidence type="ECO:0000259" key="8">
    <source>
        <dbReference type="PROSITE" id="PS50928"/>
    </source>
</evidence>
<protein>
    <submittedName>
        <fullName evidence="9">ABC-type transporter, integral membrane subunit</fullName>
    </submittedName>
</protein>
<evidence type="ECO:0000256" key="5">
    <source>
        <dbReference type="ARBA" id="ARBA00022989"/>
    </source>
</evidence>
<dbReference type="GO" id="GO:0005886">
    <property type="term" value="C:plasma membrane"/>
    <property type="evidence" value="ECO:0007669"/>
    <property type="project" value="UniProtKB-SubCell"/>
</dbReference>
<evidence type="ECO:0000256" key="2">
    <source>
        <dbReference type="ARBA" id="ARBA00022448"/>
    </source>
</evidence>
<dbReference type="PANTHER" id="PTHR43744">
    <property type="entry name" value="ABC TRANSPORTER PERMEASE PROTEIN MG189-RELATED-RELATED"/>
    <property type="match status" value="1"/>
</dbReference>
<comment type="subcellular location">
    <subcellularLocation>
        <location evidence="1 7">Cell membrane</location>
        <topology evidence="1 7">Multi-pass membrane protein</topology>
    </subcellularLocation>
</comment>
<feature type="domain" description="ABC transmembrane type-1" evidence="8">
    <location>
        <begin position="72"/>
        <end position="263"/>
    </location>
</feature>
<evidence type="ECO:0000256" key="6">
    <source>
        <dbReference type="ARBA" id="ARBA00023136"/>
    </source>
</evidence>
<sequence length="278" mass="31691">MRGVKRYGFSKLIIYSFLIFWSLVTIFPLMVTVFGGLKTLVQLRTDPFGLPIPPRWENYLEVFTDARFLRNLMNSLIIMVITVGIDILLVGFASYALSRLVFPGREVVFNIFLFGLLFPFAVAMLPLYIQIRSMGVLNTYWAVIIPQVAFALPWHIMLTRNFFLQIPLELEEAARMDGCGHLRFLFTIMYPLSTPVLTTIAVLGMVGSWNNFFLPLLVLDDEKLFTLPMGVMAFQGRYQTDWNLVLAFVTLALIPAVLLYFFAQRYIISGLTGGALKE</sequence>
<dbReference type="Gene3D" id="1.10.3720.10">
    <property type="entry name" value="MetI-like"/>
    <property type="match status" value="1"/>
</dbReference>
<evidence type="ECO:0000313" key="9">
    <source>
        <dbReference type="EMBL" id="AEJ62357.1"/>
    </source>
</evidence>
<feature type="transmembrane region" description="Helical" evidence="7">
    <location>
        <begin position="242"/>
        <end position="263"/>
    </location>
</feature>
<keyword evidence="4 7" id="KW-0812">Transmembrane</keyword>
<dbReference type="SUPFAM" id="SSF161098">
    <property type="entry name" value="MetI-like"/>
    <property type="match status" value="1"/>
</dbReference>
<proteinExistence type="inferred from homology"/>
<name>G0GF13_WINT7</name>
<dbReference type="AlphaFoldDB" id="G0GF13"/>
<dbReference type="CDD" id="cd06261">
    <property type="entry name" value="TM_PBP2"/>
    <property type="match status" value="1"/>
</dbReference>
<dbReference type="OrthoDB" id="187395at2"/>
<feature type="transmembrane region" description="Helical" evidence="7">
    <location>
        <begin position="184"/>
        <end position="209"/>
    </location>
</feature>
<dbReference type="Proteomes" id="UP000007254">
    <property type="component" value="Chromosome"/>
</dbReference>
<accession>G0GF13</accession>
<keyword evidence="5 7" id="KW-1133">Transmembrane helix</keyword>
<dbReference type="InterPro" id="IPR000515">
    <property type="entry name" value="MetI-like"/>
</dbReference>
<feature type="transmembrane region" description="Helical" evidence="7">
    <location>
        <begin position="12"/>
        <end position="37"/>
    </location>
</feature>
<keyword evidence="6 7" id="KW-0472">Membrane</keyword>
<dbReference type="PROSITE" id="PS50928">
    <property type="entry name" value="ABC_TM1"/>
    <property type="match status" value="1"/>
</dbReference>
<dbReference type="Pfam" id="PF00528">
    <property type="entry name" value="BPD_transp_1"/>
    <property type="match status" value="1"/>
</dbReference>
<dbReference type="GO" id="GO:0055085">
    <property type="term" value="P:transmembrane transport"/>
    <property type="evidence" value="ECO:0007669"/>
    <property type="project" value="InterPro"/>
</dbReference>
<dbReference type="HOGENOM" id="CLU_016047_1_2_12"/>
<dbReference type="KEGG" id="stq:Spith_2101"/>
<evidence type="ECO:0000256" key="4">
    <source>
        <dbReference type="ARBA" id="ARBA00022692"/>
    </source>
</evidence>
<evidence type="ECO:0000256" key="7">
    <source>
        <dbReference type="RuleBase" id="RU363032"/>
    </source>
</evidence>